<name>A0A4Y2STC8_ARAVE</name>
<protein>
    <submittedName>
        <fullName evidence="3">Uncharacterized protein</fullName>
    </submittedName>
</protein>
<dbReference type="EMBL" id="BGPR01023536">
    <property type="protein sequence ID" value="GBN90780.1"/>
    <property type="molecule type" value="Genomic_DNA"/>
</dbReference>
<keyword evidence="4" id="KW-1185">Reference proteome</keyword>
<comment type="caution">
    <text evidence="3">The sequence shown here is derived from an EMBL/GenBank/DDBJ whole genome shotgun (WGS) entry which is preliminary data.</text>
</comment>
<sequence>MLSNSTFSGSFPIITYKISSPKRAINRRLLAVLPGPICARAEAKAKKKKVAKAESEEPGDHVTRRAKASFARKKAERVRTANEKDWNVSQLLGPRNQK</sequence>
<dbReference type="Proteomes" id="UP000499080">
    <property type="component" value="Unassembled WGS sequence"/>
</dbReference>
<evidence type="ECO:0000313" key="2">
    <source>
        <dbReference type="EMBL" id="GBN90758.1"/>
    </source>
</evidence>
<evidence type="ECO:0000313" key="4">
    <source>
        <dbReference type="Proteomes" id="UP000499080"/>
    </source>
</evidence>
<reference evidence="3 4" key="1">
    <citation type="journal article" date="2019" name="Sci. Rep.">
        <title>Orb-weaving spider Araneus ventricosus genome elucidates the spidroin gene catalogue.</title>
        <authorList>
            <person name="Kono N."/>
            <person name="Nakamura H."/>
            <person name="Ohtoshi R."/>
            <person name="Moran D.A.P."/>
            <person name="Shinohara A."/>
            <person name="Yoshida Y."/>
            <person name="Fujiwara M."/>
            <person name="Mori M."/>
            <person name="Tomita M."/>
            <person name="Arakawa K."/>
        </authorList>
    </citation>
    <scope>NUCLEOTIDE SEQUENCE [LARGE SCALE GENOMIC DNA]</scope>
</reference>
<dbReference type="EMBL" id="BGPR01023526">
    <property type="protein sequence ID" value="GBN90758.1"/>
    <property type="molecule type" value="Genomic_DNA"/>
</dbReference>
<feature type="compositionally biased region" description="Basic and acidic residues" evidence="1">
    <location>
        <begin position="51"/>
        <end position="63"/>
    </location>
</feature>
<organism evidence="3 4">
    <name type="scientific">Araneus ventricosus</name>
    <name type="common">Orbweaver spider</name>
    <name type="synonym">Epeira ventricosa</name>
    <dbReference type="NCBI Taxonomy" id="182803"/>
    <lineage>
        <taxon>Eukaryota</taxon>
        <taxon>Metazoa</taxon>
        <taxon>Ecdysozoa</taxon>
        <taxon>Arthropoda</taxon>
        <taxon>Chelicerata</taxon>
        <taxon>Arachnida</taxon>
        <taxon>Araneae</taxon>
        <taxon>Araneomorphae</taxon>
        <taxon>Entelegynae</taxon>
        <taxon>Araneoidea</taxon>
        <taxon>Araneidae</taxon>
        <taxon>Araneus</taxon>
    </lineage>
</organism>
<proteinExistence type="predicted"/>
<evidence type="ECO:0000313" key="3">
    <source>
        <dbReference type="EMBL" id="GBN90780.1"/>
    </source>
</evidence>
<gene>
    <name evidence="2" type="ORF">AVEN_150724_1</name>
    <name evidence="3" type="ORF">AVEN_51698_1</name>
</gene>
<feature type="compositionally biased region" description="Basic residues" evidence="1">
    <location>
        <begin position="64"/>
        <end position="76"/>
    </location>
</feature>
<feature type="region of interest" description="Disordered" evidence="1">
    <location>
        <begin position="48"/>
        <end position="98"/>
    </location>
</feature>
<accession>A0A4Y2STC8</accession>
<feature type="compositionally biased region" description="Basic and acidic residues" evidence="1">
    <location>
        <begin position="77"/>
        <end position="86"/>
    </location>
</feature>
<dbReference type="AlphaFoldDB" id="A0A4Y2STC8"/>
<evidence type="ECO:0000256" key="1">
    <source>
        <dbReference type="SAM" id="MobiDB-lite"/>
    </source>
</evidence>